<reference evidence="1" key="1">
    <citation type="submission" date="2021-06" db="EMBL/GenBank/DDBJ databases">
        <authorList>
            <person name="Kallberg Y."/>
            <person name="Tangrot J."/>
            <person name="Rosling A."/>
        </authorList>
    </citation>
    <scope>NUCLEOTIDE SEQUENCE</scope>
    <source>
        <strain evidence="1">CL551</strain>
    </source>
</reference>
<feature type="non-terminal residue" evidence="1">
    <location>
        <position position="151"/>
    </location>
</feature>
<feature type="non-terminal residue" evidence="1">
    <location>
        <position position="1"/>
    </location>
</feature>
<sequence length="151" mass="17348">MKVQQEPMTLPSNNAWKTIKEHINDKMITKQEEVDEDLEETIIGHPRKEYHQEKATNRPKDVLTNDKVEESLDEKICSELQREVDHVEKVDKAVQEIDAIIRNQELICNEISVAYDSPNLCEKMTITDNRAIVPKVISGQIEVGNEPEKGN</sequence>
<protein>
    <submittedName>
        <fullName evidence="1">6023_t:CDS:1</fullName>
    </submittedName>
</protein>
<proteinExistence type="predicted"/>
<dbReference type="EMBL" id="CAJVPV010017701">
    <property type="protein sequence ID" value="CAG8703693.1"/>
    <property type="molecule type" value="Genomic_DNA"/>
</dbReference>
<name>A0A9N9HSQ3_9GLOM</name>
<dbReference type="AlphaFoldDB" id="A0A9N9HSQ3"/>
<comment type="caution">
    <text evidence="1">The sequence shown here is derived from an EMBL/GenBank/DDBJ whole genome shotgun (WGS) entry which is preliminary data.</text>
</comment>
<evidence type="ECO:0000313" key="1">
    <source>
        <dbReference type="EMBL" id="CAG8703693.1"/>
    </source>
</evidence>
<accession>A0A9N9HSQ3</accession>
<organism evidence="1 2">
    <name type="scientific">Acaulospora morrowiae</name>
    <dbReference type="NCBI Taxonomy" id="94023"/>
    <lineage>
        <taxon>Eukaryota</taxon>
        <taxon>Fungi</taxon>
        <taxon>Fungi incertae sedis</taxon>
        <taxon>Mucoromycota</taxon>
        <taxon>Glomeromycotina</taxon>
        <taxon>Glomeromycetes</taxon>
        <taxon>Diversisporales</taxon>
        <taxon>Acaulosporaceae</taxon>
        <taxon>Acaulospora</taxon>
    </lineage>
</organism>
<keyword evidence="2" id="KW-1185">Reference proteome</keyword>
<dbReference type="Proteomes" id="UP000789342">
    <property type="component" value="Unassembled WGS sequence"/>
</dbReference>
<gene>
    <name evidence="1" type="ORF">AMORRO_LOCUS12275</name>
</gene>
<evidence type="ECO:0000313" key="2">
    <source>
        <dbReference type="Proteomes" id="UP000789342"/>
    </source>
</evidence>